<dbReference type="eggNOG" id="COG0624">
    <property type="taxonomic scope" value="Bacteria"/>
</dbReference>
<proteinExistence type="inferred from homology"/>
<keyword evidence="5 8" id="KW-0378">Hydrolase</keyword>
<dbReference type="Gene3D" id="3.30.70.360">
    <property type="match status" value="1"/>
</dbReference>
<dbReference type="Gene3D" id="3.40.630.10">
    <property type="entry name" value="Zn peptidases"/>
    <property type="match status" value="1"/>
</dbReference>
<keyword evidence="4 7" id="KW-0479">Metal-binding</keyword>
<dbReference type="InterPro" id="IPR002933">
    <property type="entry name" value="Peptidase_M20"/>
</dbReference>
<dbReference type="GO" id="GO:0046872">
    <property type="term" value="F:metal ion binding"/>
    <property type="evidence" value="ECO:0007669"/>
    <property type="project" value="UniProtKB-KW"/>
</dbReference>
<evidence type="ECO:0000256" key="2">
    <source>
        <dbReference type="ARBA" id="ARBA00006153"/>
    </source>
</evidence>
<dbReference type="STRING" id="1142394.PSMK_30620"/>
<keyword evidence="9" id="KW-1185">Reference proteome</keyword>
<evidence type="ECO:0000256" key="1">
    <source>
        <dbReference type="ARBA" id="ARBA00001936"/>
    </source>
</evidence>
<dbReference type="PIRSF" id="PIRSF001235">
    <property type="entry name" value="Amidase_carbamoylase"/>
    <property type="match status" value="1"/>
</dbReference>
<dbReference type="EMBL" id="AP012338">
    <property type="protein sequence ID" value="BAM05221.1"/>
    <property type="molecule type" value="Genomic_DNA"/>
</dbReference>
<dbReference type="SUPFAM" id="SSF53187">
    <property type="entry name" value="Zn-dependent exopeptidases"/>
    <property type="match status" value="1"/>
</dbReference>
<evidence type="ECO:0000256" key="7">
    <source>
        <dbReference type="PIRSR" id="PIRSR001235-1"/>
    </source>
</evidence>
<evidence type="ECO:0000256" key="5">
    <source>
        <dbReference type="ARBA" id="ARBA00022801"/>
    </source>
</evidence>
<dbReference type="InterPro" id="IPR036264">
    <property type="entry name" value="Bact_exopeptidase_dim_dom"/>
</dbReference>
<feature type="binding site" evidence="7">
    <location>
        <position position="141"/>
    </location>
    <ligand>
        <name>Zn(2+)</name>
        <dbReference type="ChEBI" id="CHEBI:29105"/>
        <label>2</label>
    </ligand>
</feature>
<accession>I0IIY3</accession>
<gene>
    <name evidence="8" type="ordered locus">PSMK_30620</name>
</gene>
<feature type="binding site" evidence="7">
    <location>
        <position position="205"/>
    </location>
    <ligand>
        <name>Zn(2+)</name>
        <dbReference type="ChEBI" id="CHEBI:29105"/>
        <label>1</label>
    </ligand>
</feature>
<sequence>MNATLPEIAVDAARVVAELKKLATFSAEAEVPAGLPEPTTAVSRVVFTEPDLAMRAWFTGLCEEAGLTVRVDPMGNTFARWGDPAASGAVGTGSHNDAIPHSGMYDGTVGVLGGLEAIRALQRAGFVPVRPIELVMFTSEEPTRFGLGCSGSRVMTGAMEAAEVAALTDPEGRSFDDVRRAAGFSGDLADARLAPDHFHAFVELHTEQGPLLEREGLDIGIVTAIAAPLAAEFEVLGAGGHAGAVLMPDRHDALCAAAEMVLAIEAAAKSSGAVDTVTTVGEFTPHPGHGNSIANRVRFTLDLRDTDGDRRDAAWAKIRDGIDAICARRGVTATHRVLNADPPAACYPLVVDAVADAAAGLTTKRTISRAYHDSLFMARVCPTGMIFIPCRGGVSHRPDEFASESAIGHGVLVLARTLARLATST</sequence>
<keyword evidence="6" id="KW-0464">Manganese</keyword>
<dbReference type="HOGENOM" id="CLU_024588_6_1_0"/>
<evidence type="ECO:0000256" key="4">
    <source>
        <dbReference type="ARBA" id="ARBA00022723"/>
    </source>
</evidence>
<organism evidence="8 9">
    <name type="scientific">Phycisphaera mikurensis (strain NBRC 102666 / KCTC 22515 / FYK2301M01)</name>
    <dbReference type="NCBI Taxonomy" id="1142394"/>
    <lineage>
        <taxon>Bacteria</taxon>
        <taxon>Pseudomonadati</taxon>
        <taxon>Planctomycetota</taxon>
        <taxon>Phycisphaerae</taxon>
        <taxon>Phycisphaerales</taxon>
        <taxon>Phycisphaeraceae</taxon>
        <taxon>Phycisphaera</taxon>
    </lineage>
</organism>
<dbReference type="OrthoDB" id="9808195at2"/>
<keyword evidence="7" id="KW-0862">Zinc</keyword>
<dbReference type="PANTHER" id="PTHR32494:SF19">
    <property type="entry name" value="ALLANTOATE DEIMINASE-RELATED"/>
    <property type="match status" value="1"/>
</dbReference>
<name>I0IIY3_PHYMF</name>
<evidence type="ECO:0000313" key="9">
    <source>
        <dbReference type="Proteomes" id="UP000007881"/>
    </source>
</evidence>
<comment type="cofactor">
    <cofactor evidence="7">
        <name>Zn(2+)</name>
        <dbReference type="ChEBI" id="CHEBI:29105"/>
    </cofactor>
    <text evidence="7">Binds 2 Zn(2+) ions per subunit.</text>
</comment>
<dbReference type="GO" id="GO:0016813">
    <property type="term" value="F:hydrolase activity, acting on carbon-nitrogen (but not peptide) bonds, in linear amidines"/>
    <property type="evidence" value="ECO:0007669"/>
    <property type="project" value="InterPro"/>
</dbReference>
<dbReference type="PANTHER" id="PTHR32494">
    <property type="entry name" value="ALLANTOATE DEIMINASE-RELATED"/>
    <property type="match status" value="1"/>
</dbReference>
<dbReference type="Proteomes" id="UP000007881">
    <property type="component" value="Chromosome"/>
</dbReference>
<dbReference type="AlphaFoldDB" id="I0IIY3"/>
<feature type="binding site" evidence="7">
    <location>
        <position position="106"/>
    </location>
    <ligand>
        <name>Zn(2+)</name>
        <dbReference type="ChEBI" id="CHEBI:29105"/>
        <label>1</label>
    </ligand>
</feature>
<dbReference type="GO" id="GO:0050538">
    <property type="term" value="F:N-carbamoyl-L-amino-acid hydrolase activity"/>
    <property type="evidence" value="ECO:0007669"/>
    <property type="project" value="UniProtKB-EC"/>
</dbReference>
<evidence type="ECO:0000256" key="6">
    <source>
        <dbReference type="ARBA" id="ARBA00023211"/>
    </source>
</evidence>
<reference evidence="8 9" key="1">
    <citation type="submission" date="2012-02" db="EMBL/GenBank/DDBJ databases">
        <title>Complete genome sequence of Phycisphaera mikurensis NBRC 102666.</title>
        <authorList>
            <person name="Ankai A."/>
            <person name="Hosoyama A."/>
            <person name="Terui Y."/>
            <person name="Sekine M."/>
            <person name="Fukai R."/>
            <person name="Kato Y."/>
            <person name="Nakamura S."/>
            <person name="Yamada-Narita S."/>
            <person name="Kawakoshi A."/>
            <person name="Fukunaga Y."/>
            <person name="Yamazaki S."/>
            <person name="Fujita N."/>
        </authorList>
    </citation>
    <scope>NUCLEOTIDE SEQUENCE [LARGE SCALE GENOMIC DNA]</scope>
    <source>
        <strain evidence="9">NBRC 102666 / KCTC 22515 / FYK2301M01</strain>
    </source>
</reference>
<dbReference type="CDD" id="cd03884">
    <property type="entry name" value="M20_bAS"/>
    <property type="match status" value="1"/>
</dbReference>
<protein>
    <submittedName>
        <fullName evidence="8">N-carbamoyl-L-amino acid hydrolase</fullName>
        <ecNumber evidence="8">3.5.1.87</ecNumber>
    </submittedName>
</protein>
<dbReference type="NCBIfam" id="TIGR01879">
    <property type="entry name" value="hydantase"/>
    <property type="match status" value="1"/>
</dbReference>
<dbReference type="EC" id="3.5.1.87" evidence="8"/>
<comment type="cofactor">
    <cofactor evidence="1">
        <name>Mn(2+)</name>
        <dbReference type="ChEBI" id="CHEBI:29035"/>
    </cofactor>
</comment>
<dbReference type="Pfam" id="PF01546">
    <property type="entry name" value="Peptidase_M20"/>
    <property type="match status" value="1"/>
</dbReference>
<feature type="binding site" evidence="7">
    <location>
        <position position="95"/>
    </location>
    <ligand>
        <name>Zn(2+)</name>
        <dbReference type="ChEBI" id="CHEBI:29105"/>
        <label>1</label>
    </ligand>
</feature>
<evidence type="ECO:0000313" key="8">
    <source>
        <dbReference type="EMBL" id="BAM05221.1"/>
    </source>
</evidence>
<dbReference type="InterPro" id="IPR010158">
    <property type="entry name" value="Amidase_Cbmase"/>
</dbReference>
<evidence type="ECO:0000256" key="3">
    <source>
        <dbReference type="ARBA" id="ARBA00011738"/>
    </source>
</evidence>
<dbReference type="SUPFAM" id="SSF55031">
    <property type="entry name" value="Bacterial exopeptidase dimerisation domain"/>
    <property type="match status" value="1"/>
</dbReference>
<feature type="binding site" evidence="7">
    <location>
        <position position="106"/>
    </location>
    <ligand>
        <name>Zn(2+)</name>
        <dbReference type="ChEBI" id="CHEBI:29105"/>
        <label>2</label>
    </ligand>
</feature>
<dbReference type="RefSeq" id="WP_014438425.1">
    <property type="nucleotide sequence ID" value="NC_017080.1"/>
</dbReference>
<comment type="subunit">
    <text evidence="3">Homodimer.</text>
</comment>
<comment type="similarity">
    <text evidence="2">Belongs to the peptidase M20 family.</text>
</comment>
<feature type="binding site" evidence="7">
    <location>
        <position position="396"/>
    </location>
    <ligand>
        <name>Zn(2+)</name>
        <dbReference type="ChEBI" id="CHEBI:29105"/>
        <label>2</label>
    </ligand>
</feature>
<dbReference type="PATRIC" id="fig|1142394.8.peg.3168"/>
<dbReference type="KEGG" id="phm:PSMK_30620"/>